<dbReference type="Proteomes" id="UP001597237">
    <property type="component" value="Unassembled WGS sequence"/>
</dbReference>
<dbReference type="SUPFAM" id="SSF52980">
    <property type="entry name" value="Restriction endonuclease-like"/>
    <property type="match status" value="1"/>
</dbReference>
<dbReference type="GO" id="GO:0004519">
    <property type="term" value="F:endonuclease activity"/>
    <property type="evidence" value="ECO:0007669"/>
    <property type="project" value="UniProtKB-KW"/>
</dbReference>
<keyword evidence="3" id="KW-1185">Reference proteome</keyword>
<reference evidence="3" key="1">
    <citation type="journal article" date="2019" name="Int. J. Syst. Evol. Microbiol.">
        <title>The Global Catalogue of Microorganisms (GCM) 10K type strain sequencing project: providing services to taxonomists for standard genome sequencing and annotation.</title>
        <authorList>
            <consortium name="The Broad Institute Genomics Platform"/>
            <consortium name="The Broad Institute Genome Sequencing Center for Infectious Disease"/>
            <person name="Wu L."/>
            <person name="Ma J."/>
        </authorList>
    </citation>
    <scope>NUCLEOTIDE SEQUENCE [LARGE SCALE GENOMIC DNA]</scope>
    <source>
        <strain evidence="3">DFY28</strain>
    </source>
</reference>
<dbReference type="CDD" id="cd01038">
    <property type="entry name" value="Endonuclease_DUF559"/>
    <property type="match status" value="1"/>
</dbReference>
<name>A0ABW4MWL4_9CAUL</name>
<gene>
    <name evidence="2" type="ORF">ACFSC0_02060</name>
</gene>
<evidence type="ECO:0000313" key="3">
    <source>
        <dbReference type="Proteomes" id="UP001597237"/>
    </source>
</evidence>
<feature type="domain" description="DUF559" evidence="1">
    <location>
        <begin position="20"/>
        <end position="123"/>
    </location>
</feature>
<evidence type="ECO:0000313" key="2">
    <source>
        <dbReference type="EMBL" id="MFD1782163.1"/>
    </source>
</evidence>
<keyword evidence="2" id="KW-0378">Hydrolase</keyword>
<dbReference type="InterPro" id="IPR011335">
    <property type="entry name" value="Restrct_endonuc-II-like"/>
</dbReference>
<accession>A0ABW4MWL4</accession>
<dbReference type="Pfam" id="PF04480">
    <property type="entry name" value="DUF559"/>
    <property type="match status" value="1"/>
</dbReference>
<sequence>MAHPLVVGRIRTINEDPLLARANAMRRDDTDAEAKLWGALRARRLGGWKWRRQVPKGPYIVDFICNDAGLVVEVDGGQHDEQVAYDARRTAFLGDLGLRVLRFWNRDVSENLDGVCLTILEACESGGGPVDDR</sequence>
<dbReference type="PANTHER" id="PTHR38590:SF1">
    <property type="entry name" value="BLL0828 PROTEIN"/>
    <property type="match status" value="1"/>
</dbReference>
<dbReference type="Gene3D" id="3.40.960.10">
    <property type="entry name" value="VSR Endonuclease"/>
    <property type="match status" value="1"/>
</dbReference>
<dbReference type="RefSeq" id="WP_377281010.1">
    <property type="nucleotide sequence ID" value="NZ_JBHRSI010000003.1"/>
</dbReference>
<keyword evidence="2" id="KW-0255">Endonuclease</keyword>
<evidence type="ECO:0000259" key="1">
    <source>
        <dbReference type="Pfam" id="PF04480"/>
    </source>
</evidence>
<organism evidence="2 3">
    <name type="scientific">Phenylobacterium terrae</name>
    <dbReference type="NCBI Taxonomy" id="2665495"/>
    <lineage>
        <taxon>Bacteria</taxon>
        <taxon>Pseudomonadati</taxon>
        <taxon>Pseudomonadota</taxon>
        <taxon>Alphaproteobacteria</taxon>
        <taxon>Caulobacterales</taxon>
        <taxon>Caulobacteraceae</taxon>
        <taxon>Phenylobacterium</taxon>
    </lineage>
</organism>
<dbReference type="EMBL" id="JBHUEY010000001">
    <property type="protein sequence ID" value="MFD1782163.1"/>
    <property type="molecule type" value="Genomic_DNA"/>
</dbReference>
<dbReference type="InterPro" id="IPR007569">
    <property type="entry name" value="DUF559"/>
</dbReference>
<dbReference type="InterPro" id="IPR047216">
    <property type="entry name" value="Endonuclease_DUF559_bact"/>
</dbReference>
<comment type="caution">
    <text evidence="2">The sequence shown here is derived from an EMBL/GenBank/DDBJ whole genome shotgun (WGS) entry which is preliminary data.</text>
</comment>
<dbReference type="PANTHER" id="PTHR38590">
    <property type="entry name" value="BLL0828 PROTEIN"/>
    <property type="match status" value="1"/>
</dbReference>
<protein>
    <submittedName>
        <fullName evidence="2">Endonuclease domain-containing protein</fullName>
    </submittedName>
</protein>
<proteinExistence type="predicted"/>
<keyword evidence="2" id="KW-0540">Nuclease</keyword>